<sequence>MNKTQVTTCKEVGCKHKAVRSIAMGKIEWCHNHHVHTYNLMEYPSICIYGDCEKYPAYYNIYNPILRMCDIHKTYTYKYIYQCKILQCNNPIGKIPHKYNYKLCIHHYSVLLDTNIQLNKVSTEKRYISKKEEVQNVLAEEISGCEVQSVLTEEVQNILVEEVQSVLAEEIQSVLTEEVQSVLAEEVQSVLTEEVQSVLAEEVQSVLAEEVQSVLAEEVQSVLVEEVQSVLAEEVLGDEVQGGEISSISEGKKSSELVDNRINMNVSHISINDINMNNQISYVYNLLYGTDLYDPKVNIKCIYSKCNQDGTIQNNNLNDMVCSIHYKEIINNYYKINIDNAIKCRYDLCIYPAIYANIGENISVCHVHKSYNMIGIKDMCDVDKCYMNVHIDKFCINHILHKYIICEINKCNKKAIFGYKNKKSIKCELHAANNMTGPRICALKSCNTRFNHNKIHVNYIYCKQHKLYDKQHNFKSLILYNNKVIKNTVEKKRKIDTCTYDDNYVSYKKQKIYKYRQKNI</sequence>
<protein>
    <submittedName>
        <fullName evidence="1">Uncharacterized protein</fullName>
    </submittedName>
</protein>
<proteinExistence type="predicted"/>
<name>A0A481Z316_9VIRU</name>
<dbReference type="EMBL" id="MK500466">
    <property type="protein sequence ID" value="QBK90136.1"/>
    <property type="molecule type" value="Genomic_DNA"/>
</dbReference>
<accession>A0A481Z316</accession>
<organism evidence="1">
    <name type="scientific">Pithovirus LCPAC102</name>
    <dbReference type="NCBI Taxonomy" id="2506587"/>
    <lineage>
        <taxon>Viruses</taxon>
        <taxon>Pithoviruses</taxon>
    </lineage>
</organism>
<evidence type="ECO:0000313" key="1">
    <source>
        <dbReference type="EMBL" id="QBK90136.1"/>
    </source>
</evidence>
<reference evidence="1" key="1">
    <citation type="journal article" date="2019" name="MBio">
        <title>Virus Genomes from Deep Sea Sediments Expand the Ocean Megavirome and Support Independent Origins of Viral Gigantism.</title>
        <authorList>
            <person name="Backstrom D."/>
            <person name="Yutin N."/>
            <person name="Jorgensen S.L."/>
            <person name="Dharamshi J."/>
            <person name="Homa F."/>
            <person name="Zaremba-Niedwiedzka K."/>
            <person name="Spang A."/>
            <person name="Wolf Y.I."/>
            <person name="Koonin E.V."/>
            <person name="Ettema T.J."/>
        </authorList>
    </citation>
    <scope>NUCLEOTIDE SEQUENCE</scope>
</reference>
<gene>
    <name evidence="1" type="ORF">LCPAC102_00460</name>
</gene>